<dbReference type="InParanoid" id="A0A6P7IIJ6"/>
<dbReference type="Gene3D" id="3.80.10.10">
    <property type="entry name" value="Ribonuclease Inhibitor"/>
    <property type="match status" value="1"/>
</dbReference>
<sequence>MTCCGAKMGQLMNLLIGMAKGEKANKQAKSKPITLKMAQSCMELSLSGKKRLNRSLKKLPRVPKCTQKMCDIDELDLTKIPDFIANFMSICVLDLHSNYLKNLPASIGRLQNLLTLNLRNNHLRSLPRELGPLQKLQTLNLGLNQLEELPTFIGALKELRYISLSKNQFTRVPRCLLKLHKLEVNLNRNPLFKTQMDSQESEVILNCPQPRTKKEVRSFLGLAGWYRRFVPEFATIAAPLPALTTKDQKKGRTTLIEHGIRLKGAHPSRQRPYRIPQQLVGKLREEIESMLDLGVIEPSNSEWCSPVVIVVQKDSFLRAGF</sequence>
<protein>
    <submittedName>
        <fullName evidence="4">Leucine-rich repeat-containing protein 18</fullName>
    </submittedName>
</protein>
<dbReference type="Proteomes" id="UP000515145">
    <property type="component" value="Chromosome 6"/>
</dbReference>
<dbReference type="InterPro" id="IPR050216">
    <property type="entry name" value="LRR_domain-containing"/>
</dbReference>
<dbReference type="SMART" id="SM00369">
    <property type="entry name" value="LRR_TYP"/>
    <property type="match status" value="3"/>
</dbReference>
<dbReference type="AlphaFoldDB" id="A0A6P7IIJ6"/>
<dbReference type="GO" id="GO:0005737">
    <property type="term" value="C:cytoplasm"/>
    <property type="evidence" value="ECO:0007669"/>
    <property type="project" value="TreeGrafter"/>
</dbReference>
<dbReference type="SUPFAM" id="SSF52058">
    <property type="entry name" value="L domain-like"/>
    <property type="match status" value="1"/>
</dbReference>
<name>A0A6P7IIJ6_9TELE</name>
<evidence type="ECO:0000313" key="3">
    <source>
        <dbReference type="Proteomes" id="UP000515145"/>
    </source>
</evidence>
<evidence type="ECO:0000256" key="2">
    <source>
        <dbReference type="ARBA" id="ARBA00022737"/>
    </source>
</evidence>
<reference evidence="4" key="1">
    <citation type="submission" date="2025-08" db="UniProtKB">
        <authorList>
            <consortium name="RefSeq"/>
        </authorList>
    </citation>
    <scope>IDENTIFICATION</scope>
</reference>
<dbReference type="Gene3D" id="3.10.10.10">
    <property type="entry name" value="HIV Type 1 Reverse Transcriptase, subunit A, domain 1"/>
    <property type="match status" value="1"/>
</dbReference>
<accession>A0A6P7IIJ6</accession>
<gene>
    <name evidence="4" type="primary">lrrc18b</name>
</gene>
<keyword evidence="2" id="KW-0677">Repeat</keyword>
<dbReference type="InterPro" id="IPR032675">
    <property type="entry name" value="LRR_dom_sf"/>
</dbReference>
<dbReference type="CTD" id="568967"/>
<dbReference type="PANTHER" id="PTHR48051">
    <property type="match status" value="1"/>
</dbReference>
<dbReference type="InterPro" id="IPR001611">
    <property type="entry name" value="Leu-rich_rpt"/>
</dbReference>
<keyword evidence="1" id="KW-0433">Leucine-rich repeat</keyword>
<dbReference type="SUPFAM" id="SSF56672">
    <property type="entry name" value="DNA/RNA polymerases"/>
    <property type="match status" value="2"/>
</dbReference>
<dbReference type="InterPro" id="IPR043502">
    <property type="entry name" value="DNA/RNA_pol_sf"/>
</dbReference>
<dbReference type="SMART" id="SM00364">
    <property type="entry name" value="LRR_BAC"/>
    <property type="match status" value="3"/>
</dbReference>
<organism evidence="3 4">
    <name type="scientific">Parambassis ranga</name>
    <name type="common">Indian glassy fish</name>
    <dbReference type="NCBI Taxonomy" id="210632"/>
    <lineage>
        <taxon>Eukaryota</taxon>
        <taxon>Metazoa</taxon>
        <taxon>Chordata</taxon>
        <taxon>Craniata</taxon>
        <taxon>Vertebrata</taxon>
        <taxon>Euteleostomi</taxon>
        <taxon>Actinopterygii</taxon>
        <taxon>Neopterygii</taxon>
        <taxon>Teleostei</taxon>
        <taxon>Neoteleostei</taxon>
        <taxon>Acanthomorphata</taxon>
        <taxon>Ovalentaria</taxon>
        <taxon>Ambassidae</taxon>
        <taxon>Parambassis</taxon>
    </lineage>
</organism>
<dbReference type="Pfam" id="PF13855">
    <property type="entry name" value="LRR_8"/>
    <property type="match status" value="1"/>
</dbReference>
<dbReference type="InterPro" id="IPR043128">
    <property type="entry name" value="Rev_trsase/Diguanyl_cyclase"/>
</dbReference>
<proteinExistence type="predicted"/>
<dbReference type="PROSITE" id="PS51450">
    <property type="entry name" value="LRR"/>
    <property type="match status" value="2"/>
</dbReference>
<dbReference type="RefSeq" id="XP_028264576.1">
    <property type="nucleotide sequence ID" value="XM_028408775.1"/>
</dbReference>
<dbReference type="GeneID" id="114437842"/>
<evidence type="ECO:0000256" key="1">
    <source>
        <dbReference type="ARBA" id="ARBA00022614"/>
    </source>
</evidence>
<dbReference type="PANTHER" id="PTHR48051:SF42">
    <property type="entry name" value="LEUCINE-RICH REPEAT-CONTAINING PROTEIN 18-LIKE"/>
    <property type="match status" value="1"/>
</dbReference>
<keyword evidence="3" id="KW-1185">Reference proteome</keyword>
<dbReference type="Gene3D" id="3.30.70.270">
    <property type="match status" value="1"/>
</dbReference>
<evidence type="ECO:0000313" key="4">
    <source>
        <dbReference type="RefSeq" id="XP_028264576.1"/>
    </source>
</evidence>
<dbReference type="InterPro" id="IPR003591">
    <property type="entry name" value="Leu-rich_rpt_typical-subtyp"/>
</dbReference>
<dbReference type="OrthoDB" id="676979at2759"/>